<dbReference type="InterPro" id="IPR018214">
    <property type="entry name" value="GluRdtase_CS"/>
</dbReference>
<feature type="binding site" evidence="8 11">
    <location>
        <begin position="203"/>
        <end position="208"/>
    </location>
    <ligand>
        <name>NADP(+)</name>
        <dbReference type="ChEBI" id="CHEBI:58349"/>
    </ligand>
</feature>
<dbReference type="GO" id="GO:0050661">
    <property type="term" value="F:NADP binding"/>
    <property type="evidence" value="ECO:0007669"/>
    <property type="project" value="InterPro"/>
</dbReference>
<dbReference type="SUPFAM" id="SSF51735">
    <property type="entry name" value="NAD(P)-binding Rossmann-fold domains"/>
    <property type="match status" value="1"/>
</dbReference>
<dbReference type="InterPro" id="IPR036343">
    <property type="entry name" value="GluRdtase_N_sf"/>
</dbReference>
<comment type="catalytic activity">
    <reaction evidence="7 8 13">
        <text>(S)-4-amino-5-oxopentanoate + tRNA(Glu) + NADP(+) = L-glutamyl-tRNA(Glu) + NADPH + H(+)</text>
        <dbReference type="Rhea" id="RHEA:12344"/>
        <dbReference type="Rhea" id="RHEA-COMP:9663"/>
        <dbReference type="Rhea" id="RHEA-COMP:9680"/>
        <dbReference type="ChEBI" id="CHEBI:15378"/>
        <dbReference type="ChEBI" id="CHEBI:57501"/>
        <dbReference type="ChEBI" id="CHEBI:57783"/>
        <dbReference type="ChEBI" id="CHEBI:58349"/>
        <dbReference type="ChEBI" id="CHEBI:78442"/>
        <dbReference type="ChEBI" id="CHEBI:78520"/>
        <dbReference type="EC" id="1.2.1.70"/>
    </reaction>
</comment>
<feature type="active site" description="Nucleophile" evidence="8 9">
    <location>
        <position position="62"/>
    </location>
</feature>
<feature type="binding site" evidence="8 10">
    <location>
        <position position="124"/>
    </location>
    <ligand>
        <name>substrate</name>
    </ligand>
</feature>
<dbReference type="HAMAP" id="MF_00087">
    <property type="entry name" value="Glu_tRNA_reductase"/>
    <property type="match status" value="1"/>
</dbReference>
<dbReference type="InterPro" id="IPR036291">
    <property type="entry name" value="NAD(P)-bd_dom_sf"/>
</dbReference>
<evidence type="ECO:0000256" key="11">
    <source>
        <dbReference type="PIRSR" id="PIRSR000445-3"/>
    </source>
</evidence>
<dbReference type="InterPro" id="IPR006151">
    <property type="entry name" value="Shikm_DH/Glu-tRNA_Rdtase"/>
</dbReference>
<evidence type="ECO:0000256" key="10">
    <source>
        <dbReference type="PIRSR" id="PIRSR000445-2"/>
    </source>
</evidence>
<dbReference type="InterPro" id="IPR015896">
    <property type="entry name" value="4pyrrol_synth_GluRdtase_dimer"/>
</dbReference>
<dbReference type="PANTHER" id="PTHR43013">
    <property type="entry name" value="GLUTAMYL-TRNA REDUCTASE"/>
    <property type="match status" value="1"/>
</dbReference>
<comment type="function">
    <text evidence="8">Catalyzes the NADPH-dependent reduction of glutamyl-tRNA(Glu) to glutamate 1-semialdehyde (GSA).</text>
</comment>
<evidence type="ECO:0000313" key="17">
    <source>
        <dbReference type="EMBL" id="SEL73688.1"/>
    </source>
</evidence>
<dbReference type="GO" id="GO:0008883">
    <property type="term" value="F:glutamyl-tRNA reductase activity"/>
    <property type="evidence" value="ECO:0007669"/>
    <property type="project" value="UniProtKB-UniRule"/>
</dbReference>
<evidence type="ECO:0000256" key="6">
    <source>
        <dbReference type="ARBA" id="ARBA00023244"/>
    </source>
</evidence>
<dbReference type="PIRSF" id="PIRSF000445">
    <property type="entry name" value="4pyrrol_synth_GluRdtase"/>
    <property type="match status" value="1"/>
</dbReference>
<dbReference type="Pfam" id="PF00745">
    <property type="entry name" value="GlutR_dimer"/>
    <property type="match status" value="1"/>
</dbReference>
<protein>
    <recommendedName>
        <fullName evidence="3 8">Glutamyl-tRNA reductase</fullName>
        <shortName evidence="8">GluTR</shortName>
        <ecNumber evidence="3 8">1.2.1.70</ecNumber>
    </recommendedName>
</protein>
<feature type="binding site" evidence="8 10">
    <location>
        <begin position="129"/>
        <end position="131"/>
    </location>
    <ligand>
        <name>substrate</name>
    </ligand>
</feature>
<proteinExistence type="inferred from homology"/>
<dbReference type="SUPFAM" id="SSF69075">
    <property type="entry name" value="Glutamyl tRNA-reductase dimerization domain"/>
    <property type="match status" value="1"/>
</dbReference>
<evidence type="ECO:0000313" key="18">
    <source>
        <dbReference type="Proteomes" id="UP000198916"/>
    </source>
</evidence>
<evidence type="ECO:0000256" key="8">
    <source>
        <dbReference type="HAMAP-Rule" id="MF_00087"/>
    </source>
</evidence>
<comment type="subunit">
    <text evidence="8">Homodimer.</text>
</comment>
<evidence type="ECO:0000256" key="5">
    <source>
        <dbReference type="ARBA" id="ARBA00023002"/>
    </source>
</evidence>
<dbReference type="PANTHER" id="PTHR43013:SF1">
    <property type="entry name" value="GLUTAMYL-TRNA REDUCTASE"/>
    <property type="match status" value="1"/>
</dbReference>
<accession>A0A1H7SMJ0</accession>
<evidence type="ECO:0000259" key="16">
    <source>
        <dbReference type="Pfam" id="PF05201"/>
    </source>
</evidence>
<feature type="site" description="Important for activity" evidence="8 12">
    <location>
        <position position="114"/>
    </location>
</feature>
<dbReference type="SUPFAM" id="SSF69742">
    <property type="entry name" value="Glutamyl tRNA-reductase catalytic, N-terminal domain"/>
    <property type="match status" value="1"/>
</dbReference>
<gene>
    <name evidence="8" type="primary">hemA</name>
    <name evidence="17" type="ORF">SAMN05421740_10969</name>
</gene>
<evidence type="ECO:0000256" key="4">
    <source>
        <dbReference type="ARBA" id="ARBA00022857"/>
    </source>
</evidence>
<reference evidence="18" key="1">
    <citation type="submission" date="2016-10" db="EMBL/GenBank/DDBJ databases">
        <authorList>
            <person name="Varghese N."/>
            <person name="Submissions S."/>
        </authorList>
    </citation>
    <scope>NUCLEOTIDE SEQUENCE [LARGE SCALE GENOMIC DNA]</scope>
    <source>
        <strain evidence="18">Jip14</strain>
    </source>
</reference>
<evidence type="ECO:0000256" key="12">
    <source>
        <dbReference type="PIRSR" id="PIRSR000445-4"/>
    </source>
</evidence>
<name>A0A1H7SMJ0_9SPHI</name>
<comment type="pathway">
    <text evidence="1 8 13">Porphyrin-containing compound metabolism; protoporphyrin-IX biosynthesis; 5-aminolevulinate from L-glutamyl-tRNA(Glu): step 1/2.</text>
</comment>
<dbReference type="PROSITE" id="PS00747">
    <property type="entry name" value="GLUTR"/>
    <property type="match status" value="1"/>
</dbReference>
<dbReference type="UniPathway" id="UPA00251">
    <property type="reaction ID" value="UER00316"/>
</dbReference>
<dbReference type="Proteomes" id="UP000198916">
    <property type="component" value="Unassembled WGS sequence"/>
</dbReference>
<keyword evidence="4 8" id="KW-0521">NADP</keyword>
<dbReference type="EC" id="1.2.1.70" evidence="3 8"/>
<comment type="similarity">
    <text evidence="2 8 13">Belongs to the glutamyl-tRNA reductase family.</text>
</comment>
<sequence>MLPEISEYSTTLKNLKVIAFTHKHVDLKDLGNLVICNEELESRLISLKNSFDIPEIFYIGTCNRVEFVFYGAHELKPEFVKEFMHKLNFCVPSERLECFLGQVTTYEGLDALNHLLRMSCSLESLVVGEKEILAQVRRAYERCRQSGFTGDFLRLVMNCLVKTAKEVYTHTRISRNPVSVVSLAYRKLREIKLHDNPRILIIGAGETNQNIAKYLQKHRFSNFVIFNRTLGNALALSTELNAKAFPLSELPYYKGGFDMMITCTGAPEAIVDIALYQSLLNGETDKKVIVDLAIPNDVHPDVLQHHPIHYIEVSGLQAIASKNLQERYEELAHAERIIAENIREFIPLLKQRRVELAMREVPEKVKEIRSFALNEVFATEVNALDANSRQVLEKVIDYMEKKYIKVPMVMAKDILVKTNPIDIN</sequence>
<dbReference type="AlphaFoldDB" id="A0A1H7SMJ0"/>
<feature type="binding site" evidence="8 10">
    <location>
        <begin position="61"/>
        <end position="64"/>
    </location>
    <ligand>
        <name>substrate</name>
    </ligand>
</feature>
<keyword evidence="18" id="KW-1185">Reference proteome</keyword>
<dbReference type="NCBIfam" id="TIGR01035">
    <property type="entry name" value="hemA"/>
    <property type="match status" value="1"/>
</dbReference>
<dbReference type="InterPro" id="IPR015895">
    <property type="entry name" value="4pyrrol_synth_GluRdtase_N"/>
</dbReference>
<evidence type="ECO:0000256" key="2">
    <source>
        <dbReference type="ARBA" id="ARBA00005916"/>
    </source>
</evidence>
<keyword evidence="6 8" id="KW-0627">Porphyrin biosynthesis</keyword>
<dbReference type="EMBL" id="FNZR01000009">
    <property type="protein sequence ID" value="SEL73688.1"/>
    <property type="molecule type" value="Genomic_DNA"/>
</dbReference>
<evidence type="ECO:0000259" key="14">
    <source>
        <dbReference type="Pfam" id="PF00745"/>
    </source>
</evidence>
<evidence type="ECO:0000256" key="9">
    <source>
        <dbReference type="PIRSR" id="PIRSR000445-1"/>
    </source>
</evidence>
<evidence type="ECO:0000256" key="13">
    <source>
        <dbReference type="RuleBase" id="RU000584"/>
    </source>
</evidence>
<organism evidence="17 18">
    <name type="scientific">Parapedobacter koreensis</name>
    <dbReference type="NCBI Taxonomy" id="332977"/>
    <lineage>
        <taxon>Bacteria</taxon>
        <taxon>Pseudomonadati</taxon>
        <taxon>Bacteroidota</taxon>
        <taxon>Sphingobacteriia</taxon>
        <taxon>Sphingobacteriales</taxon>
        <taxon>Sphingobacteriaceae</taxon>
        <taxon>Parapedobacter</taxon>
    </lineage>
</organism>
<dbReference type="Gene3D" id="3.40.50.720">
    <property type="entry name" value="NAD(P)-binding Rossmann-like Domain"/>
    <property type="match status" value="1"/>
</dbReference>
<feature type="domain" description="Tetrapyrrole biosynthesis glutamyl-tRNA reductase dimerisation" evidence="14">
    <location>
        <begin position="334"/>
        <end position="413"/>
    </location>
</feature>
<feature type="domain" description="Glutamyl-tRNA reductase N-terminal" evidence="16">
    <location>
        <begin position="18"/>
        <end position="171"/>
    </location>
</feature>
<comment type="miscellaneous">
    <text evidence="8">During catalysis, the active site Cys acts as a nucleophile attacking the alpha-carbonyl group of tRNA-bound glutamate with the formation of a thioester intermediate between enzyme and glutamate, and the concomitant release of tRNA(Glu). The thioester intermediate is finally reduced by direct hydride transfer from NADPH, to form the product GSA.</text>
</comment>
<dbReference type="Pfam" id="PF05201">
    <property type="entry name" value="GlutR_N"/>
    <property type="match status" value="1"/>
</dbReference>
<dbReference type="STRING" id="332977.SAMN05421740_10969"/>
<feature type="binding site" evidence="8 10">
    <location>
        <position position="135"/>
    </location>
    <ligand>
        <name>substrate</name>
    </ligand>
</feature>
<dbReference type="Pfam" id="PF01488">
    <property type="entry name" value="Shikimate_DH"/>
    <property type="match status" value="1"/>
</dbReference>
<dbReference type="GO" id="GO:0019353">
    <property type="term" value="P:protoporphyrinogen IX biosynthetic process from glutamate"/>
    <property type="evidence" value="ECO:0007669"/>
    <property type="project" value="TreeGrafter"/>
</dbReference>
<dbReference type="InterPro" id="IPR036453">
    <property type="entry name" value="GluRdtase_dimer_dom_sf"/>
</dbReference>
<feature type="domain" description="Quinate/shikimate 5-dehydrogenase/glutamyl-tRNA reductase" evidence="15">
    <location>
        <begin position="194"/>
        <end position="319"/>
    </location>
</feature>
<evidence type="ECO:0000256" key="1">
    <source>
        <dbReference type="ARBA" id="ARBA00005059"/>
    </source>
</evidence>
<dbReference type="Gene3D" id="3.30.460.30">
    <property type="entry name" value="Glutamyl-tRNA reductase, N-terminal domain"/>
    <property type="match status" value="1"/>
</dbReference>
<evidence type="ECO:0000256" key="7">
    <source>
        <dbReference type="ARBA" id="ARBA00047464"/>
    </source>
</evidence>
<comment type="domain">
    <text evidence="8">Possesses an unusual extended V-shaped dimeric structure with each monomer consisting of three distinct domains arranged along a curved 'spinal' alpha-helix. The N-terminal catalytic domain specifically recognizes the glutamate moiety of the substrate. The second domain is the NADPH-binding domain, and the third C-terminal domain is responsible for dimerization.</text>
</comment>
<keyword evidence="5 8" id="KW-0560">Oxidoreductase</keyword>
<evidence type="ECO:0000256" key="3">
    <source>
        <dbReference type="ARBA" id="ARBA00012970"/>
    </source>
</evidence>
<evidence type="ECO:0000259" key="15">
    <source>
        <dbReference type="Pfam" id="PF01488"/>
    </source>
</evidence>
<dbReference type="InterPro" id="IPR000343">
    <property type="entry name" value="4pyrrol_synth_GluRdtase"/>
</dbReference>